<organism evidence="1 2">
    <name type="scientific">Austropuccinia psidii MF-1</name>
    <dbReference type="NCBI Taxonomy" id="1389203"/>
    <lineage>
        <taxon>Eukaryota</taxon>
        <taxon>Fungi</taxon>
        <taxon>Dikarya</taxon>
        <taxon>Basidiomycota</taxon>
        <taxon>Pucciniomycotina</taxon>
        <taxon>Pucciniomycetes</taxon>
        <taxon>Pucciniales</taxon>
        <taxon>Sphaerophragmiaceae</taxon>
        <taxon>Austropuccinia</taxon>
    </lineage>
</organism>
<gene>
    <name evidence="1" type="ORF">O181_104703</name>
</gene>
<dbReference type="OrthoDB" id="2749819at2759"/>
<reference evidence="1" key="1">
    <citation type="submission" date="2021-03" db="EMBL/GenBank/DDBJ databases">
        <title>Draft genome sequence of rust myrtle Austropuccinia psidii MF-1, a brazilian biotype.</title>
        <authorList>
            <person name="Quecine M.C."/>
            <person name="Pachon D.M.R."/>
            <person name="Bonatelli M.L."/>
            <person name="Correr F.H."/>
            <person name="Franceschini L.M."/>
            <person name="Leite T.F."/>
            <person name="Margarido G.R.A."/>
            <person name="Almeida C.A."/>
            <person name="Ferrarezi J.A."/>
            <person name="Labate C.A."/>
        </authorList>
    </citation>
    <scope>NUCLEOTIDE SEQUENCE</scope>
    <source>
        <strain evidence="1">MF-1</strain>
    </source>
</reference>
<evidence type="ECO:0000313" key="1">
    <source>
        <dbReference type="EMBL" id="MBW0564988.1"/>
    </source>
</evidence>
<sequence length="108" mass="12608">MFIKNIERIAQIEGATEEYLAMQMAFWTADSKISNAIEAMPGYEGENLTQLKKDHINKWRRVEPERRYIKGSLLKLFNDTQDNGGISTLSHYKTFIGEYETIITYLLR</sequence>
<keyword evidence="2" id="KW-1185">Reference proteome</keyword>
<proteinExistence type="predicted"/>
<dbReference type="AlphaFoldDB" id="A0A9Q3JMR4"/>
<name>A0A9Q3JMR4_9BASI</name>
<comment type="caution">
    <text evidence="1">The sequence shown here is derived from an EMBL/GenBank/DDBJ whole genome shotgun (WGS) entry which is preliminary data.</text>
</comment>
<dbReference type="Proteomes" id="UP000765509">
    <property type="component" value="Unassembled WGS sequence"/>
</dbReference>
<accession>A0A9Q3JMR4</accession>
<protein>
    <submittedName>
        <fullName evidence="1">Uncharacterized protein</fullName>
    </submittedName>
</protein>
<evidence type="ECO:0000313" key="2">
    <source>
        <dbReference type="Proteomes" id="UP000765509"/>
    </source>
</evidence>
<dbReference type="EMBL" id="AVOT02076684">
    <property type="protein sequence ID" value="MBW0564988.1"/>
    <property type="molecule type" value="Genomic_DNA"/>
</dbReference>